<dbReference type="AlphaFoldDB" id="A0A6J5TWG8"/>
<evidence type="ECO:0000313" key="2">
    <source>
        <dbReference type="Proteomes" id="UP000507222"/>
    </source>
</evidence>
<proteinExistence type="predicted"/>
<dbReference type="Proteomes" id="UP000507222">
    <property type="component" value="Unassembled WGS sequence"/>
</dbReference>
<reference evidence="1 2" key="1">
    <citation type="submission" date="2020-05" db="EMBL/GenBank/DDBJ databases">
        <authorList>
            <person name="Campoy J."/>
            <person name="Schneeberger K."/>
            <person name="Spophaly S."/>
        </authorList>
    </citation>
    <scope>NUCLEOTIDE SEQUENCE [LARGE SCALE GENOMIC DNA]</scope>
    <source>
        <strain evidence="1">PruArmRojPasFocal</strain>
    </source>
</reference>
<dbReference type="GO" id="GO:0005634">
    <property type="term" value="C:nucleus"/>
    <property type="evidence" value="ECO:0007669"/>
    <property type="project" value="TreeGrafter"/>
</dbReference>
<dbReference type="InterPro" id="IPR044827">
    <property type="entry name" value="GBF-like"/>
</dbReference>
<evidence type="ECO:0008006" key="3">
    <source>
        <dbReference type="Google" id="ProtNLM"/>
    </source>
</evidence>
<accession>A0A6J5TWG8</accession>
<organism evidence="1 2">
    <name type="scientific">Prunus armeniaca</name>
    <name type="common">Apricot</name>
    <name type="synonym">Armeniaca vulgaris</name>
    <dbReference type="NCBI Taxonomy" id="36596"/>
    <lineage>
        <taxon>Eukaryota</taxon>
        <taxon>Viridiplantae</taxon>
        <taxon>Streptophyta</taxon>
        <taxon>Embryophyta</taxon>
        <taxon>Tracheophyta</taxon>
        <taxon>Spermatophyta</taxon>
        <taxon>Magnoliopsida</taxon>
        <taxon>eudicotyledons</taxon>
        <taxon>Gunneridae</taxon>
        <taxon>Pentapetalae</taxon>
        <taxon>rosids</taxon>
        <taxon>fabids</taxon>
        <taxon>Rosales</taxon>
        <taxon>Rosaceae</taxon>
        <taxon>Amygdaloideae</taxon>
        <taxon>Amygdaleae</taxon>
        <taxon>Prunus</taxon>
    </lineage>
</organism>
<evidence type="ECO:0000313" key="1">
    <source>
        <dbReference type="EMBL" id="CAB4268112.1"/>
    </source>
</evidence>
<protein>
    <recommendedName>
        <fullName evidence="3">BZIP domain-containing protein</fullName>
    </recommendedName>
</protein>
<dbReference type="PANTHER" id="PTHR45967:SF28">
    <property type="entry name" value="BASIC-LEUCINE ZIPPER (BZIP) TRANSCRIPTION FACTOR FAMILY PROTEIN"/>
    <property type="match status" value="1"/>
</dbReference>
<gene>
    <name evidence="1" type="ORF">CURHAP_LOCUS11180</name>
</gene>
<sequence length="120" mass="13934">MFTSPNIRASHLRIVKGRLAYTKMLTMTVYGWLEMLTAEDRAGSELLSNEIVKAEHDAEITKLSPICTTSYPSFSCSKSRRNLTEEEKEERRIRRILANRESARQTIRRRQRAFIEGSLK</sequence>
<dbReference type="EMBL" id="CAEKDK010000002">
    <property type="protein sequence ID" value="CAB4268112.1"/>
    <property type="molecule type" value="Genomic_DNA"/>
</dbReference>
<name>A0A6J5TWG8_PRUAR</name>
<dbReference type="GO" id="GO:0003700">
    <property type="term" value="F:DNA-binding transcription factor activity"/>
    <property type="evidence" value="ECO:0007669"/>
    <property type="project" value="InterPro"/>
</dbReference>
<dbReference type="PANTHER" id="PTHR45967">
    <property type="entry name" value="G-BOX-BINDING FACTOR 3-RELATED"/>
    <property type="match status" value="1"/>
</dbReference>
<dbReference type="GO" id="GO:0043565">
    <property type="term" value="F:sequence-specific DNA binding"/>
    <property type="evidence" value="ECO:0007669"/>
    <property type="project" value="InterPro"/>
</dbReference>